<dbReference type="EC" id="4.3.1.15" evidence="4"/>
<dbReference type="AlphaFoldDB" id="A0A3M8CGR9"/>
<dbReference type="EMBL" id="RHHR01000013">
    <property type="protein sequence ID" value="RNB74819.1"/>
    <property type="molecule type" value="Genomic_DNA"/>
</dbReference>
<evidence type="ECO:0000256" key="2">
    <source>
        <dbReference type="ARBA" id="ARBA00022898"/>
    </source>
</evidence>
<evidence type="ECO:0000313" key="4">
    <source>
        <dbReference type="EMBL" id="RNB74819.1"/>
    </source>
</evidence>
<keyword evidence="5" id="KW-1185">Reference proteome</keyword>
<dbReference type="OrthoDB" id="34584at2"/>
<dbReference type="NCBIfam" id="TIGR01747">
    <property type="entry name" value="diampropi_NH3ly"/>
    <property type="match status" value="1"/>
</dbReference>
<dbReference type="SUPFAM" id="SSF53686">
    <property type="entry name" value="Tryptophan synthase beta subunit-like PLP-dependent enzymes"/>
    <property type="match status" value="1"/>
</dbReference>
<accession>A0A3M8CGR9</accession>
<reference evidence="4 5" key="1">
    <citation type="submission" date="2018-10" db="EMBL/GenBank/DDBJ databases">
        <title>Phylogenomics of Brevibacillus.</title>
        <authorList>
            <person name="Dunlap C."/>
        </authorList>
    </citation>
    <scope>NUCLEOTIDE SEQUENCE [LARGE SCALE GENOMIC DNA]</scope>
    <source>
        <strain evidence="4 5">JCM 12215</strain>
    </source>
</reference>
<evidence type="ECO:0000256" key="1">
    <source>
        <dbReference type="ARBA" id="ARBA00001933"/>
    </source>
</evidence>
<evidence type="ECO:0000259" key="3">
    <source>
        <dbReference type="Pfam" id="PF00291"/>
    </source>
</evidence>
<name>A0A3M8CGR9_9BACL</name>
<evidence type="ECO:0000313" key="5">
    <source>
        <dbReference type="Proteomes" id="UP000282028"/>
    </source>
</evidence>
<dbReference type="InterPro" id="IPR036052">
    <property type="entry name" value="TrpB-like_PALP_sf"/>
</dbReference>
<keyword evidence="2" id="KW-0663">Pyridoxal phosphate</keyword>
<dbReference type="InterPro" id="IPR010081">
    <property type="entry name" value="DiNH2opropionate_NH3_lyase"/>
</dbReference>
<dbReference type="GO" id="GO:0030170">
    <property type="term" value="F:pyridoxal phosphate binding"/>
    <property type="evidence" value="ECO:0007669"/>
    <property type="project" value="InterPro"/>
</dbReference>
<protein>
    <submittedName>
        <fullName evidence="4">Diaminopropionate ammonia-lyase</fullName>
        <ecNumber evidence="4">4.3.1.15</ecNumber>
    </submittedName>
</protein>
<feature type="domain" description="Tryptophan synthase beta chain-like PALP" evidence="3">
    <location>
        <begin position="49"/>
        <end position="368"/>
    </location>
</feature>
<dbReference type="Pfam" id="PF00291">
    <property type="entry name" value="PALP"/>
    <property type="match status" value="1"/>
</dbReference>
<comment type="cofactor">
    <cofactor evidence="1">
        <name>pyridoxal 5'-phosphate</name>
        <dbReference type="ChEBI" id="CHEBI:597326"/>
    </cofactor>
</comment>
<dbReference type="Proteomes" id="UP000282028">
    <property type="component" value="Unassembled WGS sequence"/>
</dbReference>
<dbReference type="GO" id="GO:1901605">
    <property type="term" value="P:alpha-amino acid metabolic process"/>
    <property type="evidence" value="ECO:0007669"/>
    <property type="project" value="UniProtKB-ARBA"/>
</dbReference>
<dbReference type="NCBIfam" id="NF006058">
    <property type="entry name" value="PRK08206.1"/>
    <property type="match status" value="1"/>
</dbReference>
<comment type="caution">
    <text evidence="4">The sequence shown here is derived from an EMBL/GenBank/DDBJ whole genome shotgun (WGS) entry which is preliminary data.</text>
</comment>
<dbReference type="NCBIfam" id="TIGR03528">
    <property type="entry name" value="2_3_DAP_am_ly"/>
    <property type="match status" value="1"/>
</dbReference>
<dbReference type="PANTHER" id="PTHR42937">
    <property type="match status" value="1"/>
</dbReference>
<keyword evidence="4" id="KW-0456">Lyase</keyword>
<dbReference type="InterPro" id="IPR001926">
    <property type="entry name" value="TrpB-like_PALP"/>
</dbReference>
<gene>
    <name evidence="4" type="primary">dpaL</name>
    <name evidence="4" type="ORF">EDM52_08825</name>
</gene>
<dbReference type="InterPro" id="IPR019871">
    <property type="entry name" value="DiNH2propionate_NH3-lyase_sub"/>
</dbReference>
<dbReference type="PANTHER" id="PTHR42937:SF1">
    <property type="entry name" value="DIAMINOPROPIONATE AMMONIA-LYASE"/>
    <property type="match status" value="1"/>
</dbReference>
<sequence length="425" mass="46180">MSDMVHKEIRVAMNRMSRKPLSREGHSLPKYLSTQASLSAKAFHKSFPNYQPTPLVSLPGLASKCGIRQLYVKDESHRFGLNAFKVLGASYAMARYICERLGRSVEEVDFESLRSAEVRRQLGEITFVTATDGNHGRAVAWAASQLGQKAVVLLPKGTAVQRVEAIRQTGAHAHVINGNYDEAVRLSNQMAEERGWQVIQDTAWEGYTTIPQWIMQGYTTMAAEAIEQLADQAPSYKPTHLFLQAGVGSMAAAVLGHFVQADQGNDLITVIVEPHAANCMYLSAAAGDGQAQVATGELQTIMAGLACGEPNPMAWQILRDYADAFVSCPDDIAANGMRLLASPTDEDAAVVSGESGAVGIGLLAAIMQKEELAHLRKQLKLDDHSVVLCFSTEGDTDRETYERIVMHSAYSDKSTPAQVRGALEE</sequence>
<dbReference type="Gene3D" id="3.40.50.1100">
    <property type="match status" value="3"/>
</dbReference>
<organism evidence="4 5">
    <name type="scientific">Brevibacillus invocatus</name>
    <dbReference type="NCBI Taxonomy" id="173959"/>
    <lineage>
        <taxon>Bacteria</taxon>
        <taxon>Bacillati</taxon>
        <taxon>Bacillota</taxon>
        <taxon>Bacilli</taxon>
        <taxon>Bacillales</taxon>
        <taxon>Paenibacillaceae</taxon>
        <taxon>Brevibacillus</taxon>
    </lineage>
</organism>
<proteinExistence type="predicted"/>
<dbReference type="GO" id="GO:0008838">
    <property type="term" value="F:diaminopropionate ammonia-lyase activity"/>
    <property type="evidence" value="ECO:0007669"/>
    <property type="project" value="UniProtKB-EC"/>
</dbReference>